<feature type="region of interest" description="Disordered" evidence="2">
    <location>
        <begin position="317"/>
        <end position="348"/>
    </location>
</feature>
<evidence type="ECO:0000313" key="4">
    <source>
        <dbReference type="Proteomes" id="UP000199379"/>
    </source>
</evidence>
<accession>A0A1H6W9A9</accession>
<evidence type="ECO:0000313" key="3">
    <source>
        <dbReference type="EMBL" id="SEJ12316.1"/>
    </source>
</evidence>
<dbReference type="STRING" id="1227549.SAMN05444007_103374"/>
<protein>
    <recommendedName>
        <fullName evidence="5">Plasmid recombination enzyme</fullName>
    </recommendedName>
</protein>
<keyword evidence="1" id="KW-0175">Coiled coil</keyword>
<reference evidence="3 4" key="1">
    <citation type="submission" date="2016-10" db="EMBL/GenBank/DDBJ databases">
        <authorList>
            <person name="de Groot N.N."/>
        </authorList>
    </citation>
    <scope>NUCLEOTIDE SEQUENCE [LARGE SCALE GENOMIC DNA]</scope>
    <source>
        <strain evidence="3 4">DSM 29340</strain>
    </source>
</reference>
<evidence type="ECO:0000256" key="2">
    <source>
        <dbReference type="SAM" id="MobiDB-lite"/>
    </source>
</evidence>
<dbReference type="EMBL" id="FNYD01000003">
    <property type="protein sequence ID" value="SEJ12316.1"/>
    <property type="molecule type" value="Genomic_DNA"/>
</dbReference>
<dbReference type="Gene3D" id="3.30.930.30">
    <property type="match status" value="1"/>
</dbReference>
<feature type="coiled-coil region" evidence="1">
    <location>
        <begin position="264"/>
        <end position="296"/>
    </location>
</feature>
<sequence length="418" mass="48691">MSHAVVYHMEGYSPEQLIYFQKHHNRTHGDLEHCAPDRFKQNRVIHGNRETWATDFVAEVEAYKELNMRNEVAALYARGRPTEAKRRHTRGGIDPWKKSSELGVARSILLSAHDDFFKQKGFEDFEGADFRDPEICAAFEELAETFVEEKIPKKYWLFAVWEYDEKSPHLHLYARAWNTKETKTKGVQRMLQPTDMIHFRNAEKAQDEIGEWFEGIGLTRGKKTAKARREARAKGEMPPDKARRLEPWQWRQQQRMGLIEAEKKSVAAADLEENKRQEAEAEREAARKEREALSLAIIAEDRRREREEREHLARLKKADEEAAERRRLTDTERTARIAEEDRQRAERDKNLDAKAAEVERKTGLLVSALREFENLGEAVKTAARKVGLVDHPLVQTSVRAITRMREMIGNLGGDQRQR</sequence>
<organism evidence="3 4">
    <name type="scientific">Cribrihabitans marinus</name>
    <dbReference type="NCBI Taxonomy" id="1227549"/>
    <lineage>
        <taxon>Bacteria</taxon>
        <taxon>Pseudomonadati</taxon>
        <taxon>Pseudomonadota</taxon>
        <taxon>Alphaproteobacteria</taxon>
        <taxon>Rhodobacterales</taxon>
        <taxon>Paracoccaceae</taxon>
        <taxon>Cribrihabitans</taxon>
    </lineage>
</organism>
<evidence type="ECO:0008006" key="5">
    <source>
        <dbReference type="Google" id="ProtNLM"/>
    </source>
</evidence>
<dbReference type="Proteomes" id="UP000199379">
    <property type="component" value="Unassembled WGS sequence"/>
</dbReference>
<dbReference type="OrthoDB" id="7586183at2"/>
<proteinExistence type="predicted"/>
<name>A0A1H6W9A9_9RHOB</name>
<evidence type="ECO:0000256" key="1">
    <source>
        <dbReference type="SAM" id="Coils"/>
    </source>
</evidence>
<keyword evidence="4" id="KW-1185">Reference proteome</keyword>
<dbReference type="AlphaFoldDB" id="A0A1H6W9A9"/>
<gene>
    <name evidence="3" type="ORF">SAMN05444007_103374</name>
</gene>
<dbReference type="RefSeq" id="WP_143057893.1">
    <property type="nucleotide sequence ID" value="NZ_BMGV01000003.1"/>
</dbReference>